<comment type="caution">
    <text evidence="1">The sequence shown here is derived from an EMBL/GenBank/DDBJ whole genome shotgun (WGS) entry which is preliminary data.</text>
</comment>
<organism evidence="1 2">
    <name type="scientific">Candidatus Curtissbacteria bacterium GW2011_GWA1_40_16</name>
    <dbReference type="NCBI Taxonomy" id="1618405"/>
    <lineage>
        <taxon>Bacteria</taxon>
        <taxon>Candidatus Curtissiibacteriota</taxon>
    </lineage>
</organism>
<reference evidence="1 2" key="1">
    <citation type="journal article" date="2015" name="Nature">
        <title>rRNA introns, odd ribosomes, and small enigmatic genomes across a large radiation of phyla.</title>
        <authorList>
            <person name="Brown C.T."/>
            <person name="Hug L.A."/>
            <person name="Thomas B.C."/>
            <person name="Sharon I."/>
            <person name="Castelle C.J."/>
            <person name="Singh A."/>
            <person name="Wilkins M.J."/>
            <person name="Williams K.H."/>
            <person name="Banfield J.F."/>
        </authorList>
    </citation>
    <scope>NUCLEOTIDE SEQUENCE [LARGE SCALE GENOMIC DNA]</scope>
</reference>
<dbReference type="Proteomes" id="UP000034531">
    <property type="component" value="Unassembled WGS sequence"/>
</dbReference>
<dbReference type="EMBL" id="LBYI01000018">
    <property type="protein sequence ID" value="KKR49866.1"/>
    <property type="molecule type" value="Genomic_DNA"/>
</dbReference>
<dbReference type="AlphaFoldDB" id="A0A0G0RJ10"/>
<name>A0A0G0RJ10_9BACT</name>
<protein>
    <submittedName>
        <fullName evidence="1">Uncharacterized protein</fullName>
    </submittedName>
</protein>
<sequence>MGGYLAGIDAVDGDSCGVWFVWGVSEVELKITCGEFAEHMRKIGESFFDLFPSGKTFVSLFLMALFLLSTNNVDASVVTVKKNGEVVLNVLAAEDTSGSGNQSESLTVSQSSVAMGDADMPISLFRKDGKYVLNIAGKNGEQDFDISNYKDNILEIEQRPSIRKIDISLSGNQFVIEQSGVKAKTSYQINIEPLKSRITILTPTGYKFLTLLPADAVNVLYRSNVITSLTTDRSVEISEDDKGNLFYLANGTKRVGIKDLYEFDAPVSAKISAVDGSVMEINQPIWLKILSLFTIQT</sequence>
<accession>A0A0G0RJ10</accession>
<gene>
    <name evidence="1" type="ORF">UT84_C0018G0022</name>
</gene>
<proteinExistence type="predicted"/>
<evidence type="ECO:0000313" key="2">
    <source>
        <dbReference type="Proteomes" id="UP000034531"/>
    </source>
</evidence>
<evidence type="ECO:0000313" key="1">
    <source>
        <dbReference type="EMBL" id="KKR49866.1"/>
    </source>
</evidence>